<keyword evidence="3" id="KW-1185">Reference proteome</keyword>
<evidence type="ECO:0000256" key="1">
    <source>
        <dbReference type="SAM" id="Phobius"/>
    </source>
</evidence>
<name>A0ABS6JR13_9BACI</name>
<keyword evidence="1" id="KW-0472">Membrane</keyword>
<accession>A0ABS6JR13</accession>
<feature type="transmembrane region" description="Helical" evidence="1">
    <location>
        <begin position="98"/>
        <end position="124"/>
    </location>
</feature>
<protein>
    <submittedName>
        <fullName evidence="2">Uncharacterized protein</fullName>
    </submittedName>
</protein>
<proteinExistence type="predicted"/>
<evidence type="ECO:0000313" key="3">
    <source>
        <dbReference type="Proteomes" id="UP000790580"/>
    </source>
</evidence>
<keyword evidence="1" id="KW-0812">Transmembrane</keyword>
<feature type="transmembrane region" description="Helical" evidence="1">
    <location>
        <begin position="16"/>
        <end position="34"/>
    </location>
</feature>
<gene>
    <name evidence="2" type="ORF">KS407_01740</name>
</gene>
<sequence length="227" mass="25964">MLAVNEGRFQWKENKVAMNLVTTLLVVYTFFILMNAHVWSVSFNAVDYLLKPFILTPMFFLGLTAIQTWTSTAAHRIKVQTERYTFFDKTKMDKPQVIGVLLGLSLLVSYGATISINYLIGISFHPVEYLLKPMLIFPVIVLLLTLFVQWTKYAKNYLATFIRELITQYRTSILVLKRNESSFKASNERQLTNSEYSRAVVQAGTLKPKLKWAHSGKVACLIRGPTP</sequence>
<comment type="caution">
    <text evidence="2">The sequence shown here is derived from an EMBL/GenBank/DDBJ whole genome shotgun (WGS) entry which is preliminary data.</text>
</comment>
<reference evidence="2 3" key="1">
    <citation type="submission" date="2021-06" db="EMBL/GenBank/DDBJ databases">
        <title>Bacillus sp. RD4P76, an endophyte from a halophyte.</title>
        <authorList>
            <person name="Sun J.-Q."/>
        </authorList>
    </citation>
    <scope>NUCLEOTIDE SEQUENCE [LARGE SCALE GENOMIC DNA]</scope>
    <source>
        <strain evidence="2 3">JCM 17098</strain>
    </source>
</reference>
<feature type="transmembrane region" description="Helical" evidence="1">
    <location>
        <begin position="130"/>
        <end position="148"/>
    </location>
</feature>
<dbReference type="Proteomes" id="UP000790580">
    <property type="component" value="Unassembled WGS sequence"/>
</dbReference>
<feature type="transmembrane region" description="Helical" evidence="1">
    <location>
        <begin position="54"/>
        <end position="77"/>
    </location>
</feature>
<keyword evidence="1" id="KW-1133">Transmembrane helix</keyword>
<dbReference type="EMBL" id="JAHQCR010000014">
    <property type="protein sequence ID" value="MBU9720164.1"/>
    <property type="molecule type" value="Genomic_DNA"/>
</dbReference>
<evidence type="ECO:0000313" key="2">
    <source>
        <dbReference type="EMBL" id="MBU9720164.1"/>
    </source>
</evidence>
<organism evidence="2 3">
    <name type="scientific">Evansella alkalicola</name>
    <dbReference type="NCBI Taxonomy" id="745819"/>
    <lineage>
        <taxon>Bacteria</taxon>
        <taxon>Bacillati</taxon>
        <taxon>Bacillota</taxon>
        <taxon>Bacilli</taxon>
        <taxon>Bacillales</taxon>
        <taxon>Bacillaceae</taxon>
        <taxon>Evansella</taxon>
    </lineage>
</organism>
<dbReference type="RefSeq" id="WP_088073173.1">
    <property type="nucleotide sequence ID" value="NZ_JAHQCR010000014.1"/>
</dbReference>